<name>A0AAQ4E2L4_AMBAM</name>
<evidence type="ECO:0000256" key="9">
    <source>
        <dbReference type="ARBA" id="ARBA00023242"/>
    </source>
</evidence>
<dbReference type="GO" id="GO:0050681">
    <property type="term" value="F:nuclear androgen receptor binding"/>
    <property type="evidence" value="ECO:0007669"/>
    <property type="project" value="TreeGrafter"/>
</dbReference>
<dbReference type="PANTHER" id="PTHR12766">
    <property type="entry name" value="DEATH DOMAIN-ASSOCIATED PROTEIN 6 DAXX"/>
    <property type="match status" value="1"/>
</dbReference>
<evidence type="ECO:0000313" key="12">
    <source>
        <dbReference type="EMBL" id="KAK8768954.1"/>
    </source>
</evidence>
<feature type="domain" description="Daxx histone-binding" evidence="11">
    <location>
        <begin position="438"/>
        <end position="507"/>
    </location>
</feature>
<comment type="caution">
    <text evidence="12">The sequence shown here is derived from an EMBL/GenBank/DDBJ whole genome shotgun (WGS) entry which is preliminary data.</text>
</comment>
<evidence type="ECO:0000256" key="1">
    <source>
        <dbReference type="ARBA" id="ARBA00004123"/>
    </source>
</evidence>
<organism evidence="12 13">
    <name type="scientific">Amblyomma americanum</name>
    <name type="common">Lone star tick</name>
    <dbReference type="NCBI Taxonomy" id="6943"/>
    <lineage>
        <taxon>Eukaryota</taxon>
        <taxon>Metazoa</taxon>
        <taxon>Ecdysozoa</taxon>
        <taxon>Arthropoda</taxon>
        <taxon>Chelicerata</taxon>
        <taxon>Arachnida</taxon>
        <taxon>Acari</taxon>
        <taxon>Parasitiformes</taxon>
        <taxon>Ixodida</taxon>
        <taxon>Ixodoidea</taxon>
        <taxon>Ixodidae</taxon>
        <taxon>Amblyomminae</taxon>
        <taxon>Amblyomma</taxon>
    </lineage>
</organism>
<dbReference type="GO" id="GO:0003714">
    <property type="term" value="F:transcription corepressor activity"/>
    <property type="evidence" value="ECO:0007669"/>
    <property type="project" value="TreeGrafter"/>
</dbReference>
<protein>
    <recommendedName>
        <fullName evidence="11">Daxx histone-binding domain-containing protein</fullName>
    </recommendedName>
</protein>
<keyword evidence="7" id="KW-0175">Coiled coil</keyword>
<keyword evidence="8" id="KW-0143">Chaperone</keyword>
<dbReference type="GO" id="GO:0005737">
    <property type="term" value="C:cytoplasm"/>
    <property type="evidence" value="ECO:0007669"/>
    <property type="project" value="UniProtKB-SubCell"/>
</dbReference>
<dbReference type="Proteomes" id="UP001321473">
    <property type="component" value="Unassembled WGS sequence"/>
</dbReference>
<keyword evidence="4" id="KW-0158">Chromosome</keyword>
<feature type="region of interest" description="Disordered" evidence="10">
    <location>
        <begin position="588"/>
        <end position="607"/>
    </location>
</feature>
<dbReference type="GO" id="GO:0003713">
    <property type="term" value="F:transcription coactivator activity"/>
    <property type="evidence" value="ECO:0007669"/>
    <property type="project" value="TreeGrafter"/>
</dbReference>
<dbReference type="GO" id="GO:0006915">
    <property type="term" value="P:apoptotic process"/>
    <property type="evidence" value="ECO:0007669"/>
    <property type="project" value="UniProtKB-KW"/>
</dbReference>
<evidence type="ECO:0000256" key="4">
    <source>
        <dbReference type="ARBA" id="ARBA00022454"/>
    </source>
</evidence>
<dbReference type="GO" id="GO:0042981">
    <property type="term" value="P:regulation of apoptotic process"/>
    <property type="evidence" value="ECO:0007669"/>
    <property type="project" value="TreeGrafter"/>
</dbReference>
<evidence type="ECO:0000259" key="11">
    <source>
        <dbReference type="Pfam" id="PF20920"/>
    </source>
</evidence>
<feature type="region of interest" description="Disordered" evidence="10">
    <location>
        <begin position="515"/>
        <end position="572"/>
    </location>
</feature>
<feature type="compositionally biased region" description="Polar residues" evidence="10">
    <location>
        <begin position="202"/>
        <end position="220"/>
    </location>
</feature>
<dbReference type="GO" id="GO:0005694">
    <property type="term" value="C:chromosome"/>
    <property type="evidence" value="ECO:0007669"/>
    <property type="project" value="UniProtKB-SubCell"/>
</dbReference>
<dbReference type="GO" id="GO:0042393">
    <property type="term" value="F:histone binding"/>
    <property type="evidence" value="ECO:0007669"/>
    <property type="project" value="InterPro"/>
</dbReference>
<dbReference type="Pfam" id="PF20920">
    <property type="entry name" value="DAXX_hist_bd"/>
    <property type="match status" value="1"/>
</dbReference>
<dbReference type="InterPro" id="IPR046426">
    <property type="entry name" value="DAXX_histone-bd_sf"/>
</dbReference>
<accession>A0AAQ4E2L4</accession>
<evidence type="ECO:0000313" key="13">
    <source>
        <dbReference type="Proteomes" id="UP001321473"/>
    </source>
</evidence>
<keyword evidence="5" id="KW-0963">Cytoplasm</keyword>
<reference evidence="12 13" key="1">
    <citation type="journal article" date="2023" name="Arcadia Sci">
        <title>De novo assembly of a long-read Amblyomma americanum tick genome.</title>
        <authorList>
            <person name="Chou S."/>
            <person name="Poskanzer K.E."/>
            <person name="Rollins M."/>
            <person name="Thuy-Boun P.S."/>
        </authorList>
    </citation>
    <scope>NUCLEOTIDE SEQUENCE [LARGE SCALE GENOMIC DNA]</scope>
    <source>
        <strain evidence="12">F_SG_1</strain>
        <tissue evidence="12">Salivary glands</tissue>
    </source>
</reference>
<dbReference type="GO" id="GO:0016605">
    <property type="term" value="C:PML body"/>
    <property type="evidence" value="ECO:0007669"/>
    <property type="project" value="TreeGrafter"/>
</dbReference>
<feature type="region of interest" description="Disordered" evidence="10">
    <location>
        <begin position="133"/>
        <end position="273"/>
    </location>
</feature>
<sequence>MRKYPNQRLENKKPIDVILEEFKTLIQPVPKDKGNTFNRAEYQVSPVLTKRTQESNRVMFKFLITCVPHIRQVDRLYILERIKSLLCQTNLHYLASEGFQRSVTVMTRHVEADGSTAYVYLKDLADELRAHRENKSKENSHNSALPAAGPEADSQASSLGVTGRFNQRGAAPRPMCPASSSNTAAANKPPSAEASGLRGNPSGPQSPSSTAVQMPNSNALPESRISIGEQPGMSGLAGRVGNRRRSSRQVEREVEEQQLRNGIGRPGESSSLSRRDIRNIQKLQEYLLELCRSIRQLREEEVDFNEDDEDSAYIQEDRLTKRAWNVWRKLCKLEGRHPNTGCEQYKKFHFTGTIYPAINAEVERLVNNRIFPDFTDIRNLVKRANEQEDLGLDRKETETIAVKMMKAAWAEVTATCVRNCFCKAGFVNTVSDAEPDTSEAEEVFTSVGRELQRRRKRDELNSAMAYLDDYGDYGRDPAKNDPELRAKLEENTNVYQKRMDDVIQAYVNKQQELKLEPQEVGEEDCDRSPEQDSSNLSDDEENEKGSIEDDKKTPEKDLLENSIFNEGKQGVEEGGGEVCKPLCAAGSPASLTGEDSSKSPVAGGGSGLALTRGSYSASELSIKPIPERPLSSGPSGGSSRIAQLSISPVCGGSAAADLAIIPVPTTRMRKAELTITAVPVASESPRVTISPVPIASGKQGVEEGGGEVCKPLCAAGSPASLTGEDSSKSPVAGGGSGLALTRGSYSASELSIKPIPERPLSSGPSGGSSRIAQLSISPVCGGSAAADLAIIPVPTTRMRKAELTITAVPVASESPRVTISPVPIASGKSKLSMSLGAEDQQRHGTENGSILMPEVSIFPVHCDKLSPRPKDCSRGQNLPVKRRRSSPEKDPEGDIIIILSDDEVPAPPAKTFKRLE</sequence>
<evidence type="ECO:0000256" key="7">
    <source>
        <dbReference type="ARBA" id="ARBA00023054"/>
    </source>
</evidence>
<dbReference type="EMBL" id="JARKHS020023252">
    <property type="protein sequence ID" value="KAK8768954.1"/>
    <property type="molecule type" value="Genomic_DNA"/>
</dbReference>
<dbReference type="GO" id="GO:0006334">
    <property type="term" value="P:nucleosome assembly"/>
    <property type="evidence" value="ECO:0007669"/>
    <property type="project" value="TreeGrafter"/>
</dbReference>
<evidence type="ECO:0000256" key="10">
    <source>
        <dbReference type="SAM" id="MobiDB-lite"/>
    </source>
</evidence>
<keyword evidence="13" id="KW-1185">Reference proteome</keyword>
<keyword evidence="6" id="KW-0053">Apoptosis</keyword>
<dbReference type="AlphaFoldDB" id="A0AAQ4E2L4"/>
<dbReference type="Gene3D" id="1.20.58.2170">
    <property type="match status" value="1"/>
</dbReference>
<comment type="subcellular location">
    <subcellularLocation>
        <location evidence="2">Chromosome</location>
    </subcellularLocation>
    <subcellularLocation>
        <location evidence="3">Cytoplasm</location>
    </subcellularLocation>
    <subcellularLocation>
        <location evidence="1">Nucleus</location>
    </subcellularLocation>
</comment>
<evidence type="ECO:0000256" key="3">
    <source>
        <dbReference type="ARBA" id="ARBA00004496"/>
    </source>
</evidence>
<evidence type="ECO:0000256" key="8">
    <source>
        <dbReference type="ARBA" id="ARBA00023186"/>
    </source>
</evidence>
<evidence type="ECO:0000256" key="2">
    <source>
        <dbReference type="ARBA" id="ARBA00004286"/>
    </source>
</evidence>
<feature type="compositionally biased region" description="Basic and acidic residues" evidence="10">
    <location>
        <begin position="248"/>
        <end position="258"/>
    </location>
</feature>
<evidence type="ECO:0000256" key="6">
    <source>
        <dbReference type="ARBA" id="ARBA00022703"/>
    </source>
</evidence>
<dbReference type="Gene3D" id="1.10.8.810">
    <property type="entry name" value="Daxx helical bundle domain"/>
    <property type="match status" value="1"/>
</dbReference>
<feature type="compositionally biased region" description="Basic and acidic residues" evidence="10">
    <location>
        <begin position="543"/>
        <end position="559"/>
    </location>
</feature>
<dbReference type="InterPro" id="IPR046378">
    <property type="entry name" value="DAXX_histone-bd"/>
</dbReference>
<feature type="region of interest" description="Disordered" evidence="10">
    <location>
        <begin position="865"/>
        <end position="894"/>
    </location>
</feature>
<keyword evidence="9" id="KW-0539">Nucleus</keyword>
<evidence type="ECO:0000256" key="5">
    <source>
        <dbReference type="ARBA" id="ARBA00022490"/>
    </source>
</evidence>
<dbReference type="InterPro" id="IPR038298">
    <property type="entry name" value="Daxx_N_sf"/>
</dbReference>
<proteinExistence type="predicted"/>
<gene>
    <name evidence="12" type="ORF">V5799_014581</name>
</gene>
<dbReference type="PANTHER" id="PTHR12766:SF7">
    <property type="entry name" value="DEATH DOMAIN-ASSOCIATED PROTEIN 6"/>
    <property type="match status" value="1"/>
</dbReference>